<dbReference type="AlphaFoldDB" id="A0A9X2RQC1"/>
<dbReference type="RefSeq" id="WP_168096511.1">
    <property type="nucleotide sequence ID" value="NZ_JAATER010000690.1"/>
</dbReference>
<protein>
    <submittedName>
        <fullName evidence="1">Uncharacterized protein</fullName>
    </submittedName>
</protein>
<evidence type="ECO:0000313" key="2">
    <source>
        <dbReference type="Proteomes" id="UP001142374"/>
    </source>
</evidence>
<organism evidence="1 2">
    <name type="scientific">Streptomyces telluris</name>
    <dbReference type="NCBI Taxonomy" id="2720021"/>
    <lineage>
        <taxon>Bacteria</taxon>
        <taxon>Bacillati</taxon>
        <taxon>Actinomycetota</taxon>
        <taxon>Actinomycetes</taxon>
        <taxon>Kitasatosporales</taxon>
        <taxon>Streptomycetaceae</taxon>
        <taxon>Streptomyces</taxon>
    </lineage>
</organism>
<name>A0A9X2RQC1_9ACTN</name>
<sequence length="82" mass="9139">MVPAAEARYRVLRPGGSPYDGMLGPDFDALQRRLGYERPSPHNYPLNASVWMADFARSCQTLLDLVLDAQQVARSRCTGVSR</sequence>
<accession>A0A9X2RQC1</accession>
<reference evidence="1" key="1">
    <citation type="submission" date="2022-06" db="EMBL/GenBank/DDBJ databases">
        <title>WGS of actinobacteria.</title>
        <authorList>
            <person name="Thawai C."/>
        </authorList>
    </citation>
    <scope>NUCLEOTIDE SEQUENCE</scope>
    <source>
        <strain evidence="1">AA8</strain>
    </source>
</reference>
<dbReference type="Proteomes" id="UP001142374">
    <property type="component" value="Unassembled WGS sequence"/>
</dbReference>
<comment type="caution">
    <text evidence="1">The sequence shown here is derived from an EMBL/GenBank/DDBJ whole genome shotgun (WGS) entry which is preliminary data.</text>
</comment>
<keyword evidence="2" id="KW-1185">Reference proteome</keyword>
<proteinExistence type="predicted"/>
<dbReference type="EMBL" id="JANIID010000055">
    <property type="protein sequence ID" value="MCQ8774822.1"/>
    <property type="molecule type" value="Genomic_DNA"/>
</dbReference>
<evidence type="ECO:0000313" key="1">
    <source>
        <dbReference type="EMBL" id="MCQ8774822.1"/>
    </source>
</evidence>
<gene>
    <name evidence="1" type="ORF">NQU55_34435</name>
</gene>